<dbReference type="EMBL" id="JBHSQJ010000066">
    <property type="protein sequence ID" value="MFC5908837.1"/>
    <property type="molecule type" value="Genomic_DNA"/>
</dbReference>
<dbReference type="InterPro" id="IPR038658">
    <property type="entry name" value="SsgB_sf"/>
</dbReference>
<gene>
    <name evidence="7" type="ORF">ACFP3V_16635</name>
</gene>
<evidence type="ECO:0000256" key="1">
    <source>
        <dbReference type="ARBA" id="ARBA00004431"/>
    </source>
</evidence>
<keyword evidence="6" id="KW-0131">Cell cycle</keyword>
<keyword evidence="3" id="KW-0132">Cell division</keyword>
<organism evidence="7 8">
    <name type="scientific">Streptacidiphilus monticola</name>
    <dbReference type="NCBI Taxonomy" id="2161674"/>
    <lineage>
        <taxon>Bacteria</taxon>
        <taxon>Bacillati</taxon>
        <taxon>Actinomycetota</taxon>
        <taxon>Actinomycetes</taxon>
        <taxon>Kitasatosporales</taxon>
        <taxon>Streptomycetaceae</taxon>
        <taxon>Streptacidiphilus</taxon>
    </lineage>
</organism>
<evidence type="ECO:0000256" key="5">
    <source>
        <dbReference type="ARBA" id="ARBA00023210"/>
    </source>
</evidence>
<evidence type="ECO:0000313" key="8">
    <source>
        <dbReference type="Proteomes" id="UP001596174"/>
    </source>
</evidence>
<proteinExistence type="inferred from homology"/>
<comment type="subcellular location">
    <subcellularLocation>
        <location evidence="1">Cell septum</location>
    </subcellularLocation>
</comment>
<comment type="similarity">
    <text evidence="2">Belongs to the SsgA family.</text>
</comment>
<evidence type="ECO:0000256" key="2">
    <source>
        <dbReference type="ARBA" id="ARBA00009323"/>
    </source>
</evidence>
<sequence length="135" mass="14847">MAGRVKRLVEFQTVGGAWGWMSLRYHVSSPFEVVAHFAAPVATGNSGALWRFARDLLRDGLYLPAGEGDVRVWPTSRGTVVELRGVEGTTRLRAPSLALAEFVHATGQLVPFGTESQAFEVDWDTAVRSLQRHQP</sequence>
<keyword evidence="4" id="KW-0749">Sporulation</keyword>
<protein>
    <submittedName>
        <fullName evidence="7">SsgA family sporulation/cell division regulator</fullName>
    </submittedName>
</protein>
<accession>A0ABW1G5H3</accession>
<evidence type="ECO:0000313" key="7">
    <source>
        <dbReference type="EMBL" id="MFC5908837.1"/>
    </source>
</evidence>
<dbReference type="RefSeq" id="WP_380584091.1">
    <property type="nucleotide sequence ID" value="NZ_JBHSQJ010000066.1"/>
</dbReference>
<keyword evidence="8" id="KW-1185">Reference proteome</keyword>
<dbReference type="Gene3D" id="2.30.31.20">
    <property type="entry name" value="Sporulation-specific cell division protein SsgB"/>
    <property type="match status" value="1"/>
</dbReference>
<evidence type="ECO:0000256" key="6">
    <source>
        <dbReference type="ARBA" id="ARBA00023306"/>
    </source>
</evidence>
<evidence type="ECO:0000256" key="3">
    <source>
        <dbReference type="ARBA" id="ARBA00022618"/>
    </source>
</evidence>
<reference evidence="8" key="1">
    <citation type="journal article" date="2019" name="Int. J. Syst. Evol. Microbiol.">
        <title>The Global Catalogue of Microorganisms (GCM) 10K type strain sequencing project: providing services to taxonomists for standard genome sequencing and annotation.</title>
        <authorList>
            <consortium name="The Broad Institute Genomics Platform"/>
            <consortium name="The Broad Institute Genome Sequencing Center for Infectious Disease"/>
            <person name="Wu L."/>
            <person name="Ma J."/>
        </authorList>
    </citation>
    <scope>NUCLEOTIDE SEQUENCE [LARGE SCALE GENOMIC DNA]</scope>
    <source>
        <strain evidence="8">JCM 4816</strain>
    </source>
</reference>
<dbReference type="InterPro" id="IPR006776">
    <property type="entry name" value="SsgB"/>
</dbReference>
<dbReference type="Pfam" id="PF04686">
    <property type="entry name" value="SsgA"/>
    <property type="match status" value="1"/>
</dbReference>
<keyword evidence="5" id="KW-0717">Septation</keyword>
<evidence type="ECO:0000256" key="4">
    <source>
        <dbReference type="ARBA" id="ARBA00022969"/>
    </source>
</evidence>
<comment type="caution">
    <text evidence="7">The sequence shown here is derived from an EMBL/GenBank/DDBJ whole genome shotgun (WGS) entry which is preliminary data.</text>
</comment>
<dbReference type="Proteomes" id="UP001596174">
    <property type="component" value="Unassembled WGS sequence"/>
</dbReference>
<name>A0ABW1G5H3_9ACTN</name>